<comment type="function">
    <text evidence="7">Catalyzes the transfer of a ribosyl phosphate group from 5-phosphoribose 1-diphosphate to orotate, leading to the formation of orotidine monophosphate (OMP).</text>
</comment>
<reference evidence="9 10" key="1">
    <citation type="submission" date="2014-03" db="EMBL/GenBank/DDBJ databases">
        <title>Sequencing and Comparison of Genomes and Transcriptome Profiles of Human Ehrlichiosis Agents.</title>
        <authorList>
            <person name="Lin M."/>
            <person name="Daugherty S.C."/>
            <person name="Nagaraj S."/>
            <person name="Cheng Z."/>
            <person name="Xiong Q."/>
            <person name="Lin F.-Y."/>
            <person name="Sengamalay N."/>
            <person name="Ott S."/>
            <person name="Godinez A."/>
            <person name="Tallon L.J."/>
            <person name="Sadzewicz L."/>
            <person name="Fraser C.M."/>
            <person name="Dunning Hotopp J.C."/>
            <person name="Rikihisa Y."/>
        </authorList>
    </citation>
    <scope>NUCLEOTIDE SEQUENCE [LARGE SCALE GENOMIC DNA]</scope>
    <source>
        <strain evidence="9 10">Oregon</strain>
    </source>
</reference>
<organism evidence="9 10">
    <name type="scientific">Neorickettsia helminthoeca str. Oregon</name>
    <dbReference type="NCBI Taxonomy" id="1286528"/>
    <lineage>
        <taxon>Bacteria</taxon>
        <taxon>Pseudomonadati</taxon>
        <taxon>Pseudomonadota</taxon>
        <taxon>Alphaproteobacteria</taxon>
        <taxon>Rickettsiales</taxon>
        <taxon>Anaplasmataceae</taxon>
        <taxon>Neorickettsia</taxon>
    </lineage>
</organism>
<dbReference type="InterPro" id="IPR000836">
    <property type="entry name" value="PRTase_dom"/>
</dbReference>
<dbReference type="Gene3D" id="3.40.50.2020">
    <property type="match status" value="1"/>
</dbReference>
<keyword evidence="4 7" id="KW-0808">Transferase</keyword>
<dbReference type="GO" id="GO:0000287">
    <property type="term" value="F:magnesium ion binding"/>
    <property type="evidence" value="ECO:0007669"/>
    <property type="project" value="UniProtKB-UniRule"/>
</dbReference>
<dbReference type="NCBIfam" id="TIGR01367">
    <property type="entry name" value="pyrE_Therm"/>
    <property type="match status" value="1"/>
</dbReference>
<evidence type="ECO:0000256" key="4">
    <source>
        <dbReference type="ARBA" id="ARBA00022679"/>
    </source>
</evidence>
<evidence type="ECO:0000256" key="5">
    <source>
        <dbReference type="ARBA" id="ARBA00022842"/>
    </source>
</evidence>
<dbReference type="PANTHER" id="PTHR19278">
    <property type="entry name" value="OROTATE PHOSPHORIBOSYLTRANSFERASE"/>
    <property type="match status" value="1"/>
</dbReference>
<dbReference type="RefSeq" id="WP_051579584.1">
    <property type="nucleotide sequence ID" value="NZ_CP007481.1"/>
</dbReference>
<dbReference type="AlphaFoldDB" id="X5H450"/>
<keyword evidence="6 7" id="KW-0665">Pyrimidine biosynthesis</keyword>
<feature type="binding site" description="in other chain" evidence="7">
    <location>
        <begin position="121"/>
        <end position="129"/>
    </location>
    <ligand>
        <name>5-phospho-alpha-D-ribose 1-diphosphate</name>
        <dbReference type="ChEBI" id="CHEBI:58017"/>
        <note>ligand shared between dimeric partners</note>
    </ligand>
</feature>
<dbReference type="OrthoDB" id="9783570at2"/>
<comment type="similarity">
    <text evidence="7">Belongs to the purine/pyrimidine phosphoribosyltransferase family. PyrE subfamily.</text>
</comment>
<name>X5H450_9RICK</name>
<dbReference type="STRING" id="1286528.NHE_0517"/>
<feature type="binding site" evidence="7">
    <location>
        <position position="153"/>
    </location>
    <ligand>
        <name>orotate</name>
        <dbReference type="ChEBI" id="CHEBI:30839"/>
    </ligand>
</feature>
<comment type="catalytic activity">
    <reaction evidence="7">
        <text>orotidine 5'-phosphate + diphosphate = orotate + 5-phospho-alpha-D-ribose 1-diphosphate</text>
        <dbReference type="Rhea" id="RHEA:10380"/>
        <dbReference type="ChEBI" id="CHEBI:30839"/>
        <dbReference type="ChEBI" id="CHEBI:33019"/>
        <dbReference type="ChEBI" id="CHEBI:57538"/>
        <dbReference type="ChEBI" id="CHEBI:58017"/>
        <dbReference type="EC" id="2.4.2.10"/>
    </reaction>
</comment>
<evidence type="ECO:0000256" key="1">
    <source>
        <dbReference type="ARBA" id="ARBA00004889"/>
    </source>
</evidence>
<dbReference type="HOGENOM" id="CLU_074878_3_0_5"/>
<dbReference type="GO" id="GO:0044205">
    <property type="term" value="P:'de novo' UMP biosynthetic process"/>
    <property type="evidence" value="ECO:0007669"/>
    <property type="project" value="UniProtKB-UniRule"/>
</dbReference>
<comment type="subunit">
    <text evidence="7">Homodimer.</text>
</comment>
<accession>X5H450</accession>
<dbReference type="KEGG" id="nhm:NHE_0517"/>
<dbReference type="PANTHER" id="PTHR19278:SF9">
    <property type="entry name" value="URIDINE 5'-MONOPHOSPHATE SYNTHASE"/>
    <property type="match status" value="1"/>
</dbReference>
<feature type="domain" description="Phosphoribosyltransferase" evidence="8">
    <location>
        <begin position="49"/>
        <end position="167"/>
    </location>
</feature>
<evidence type="ECO:0000256" key="6">
    <source>
        <dbReference type="ARBA" id="ARBA00022975"/>
    </source>
</evidence>
<dbReference type="InterPro" id="IPR029057">
    <property type="entry name" value="PRTase-like"/>
</dbReference>
<proteinExistence type="inferred from homology"/>
<evidence type="ECO:0000313" key="9">
    <source>
        <dbReference type="EMBL" id="AHX11458.1"/>
    </source>
</evidence>
<feature type="binding site" evidence="7">
    <location>
        <position position="125"/>
    </location>
    <ligand>
        <name>orotate</name>
        <dbReference type="ChEBI" id="CHEBI:30839"/>
    </ligand>
</feature>
<comment type="cofactor">
    <cofactor evidence="7">
        <name>Mg(2+)</name>
        <dbReference type="ChEBI" id="CHEBI:18420"/>
    </cofactor>
</comment>
<keyword evidence="10" id="KW-1185">Reference proteome</keyword>
<protein>
    <recommendedName>
        <fullName evidence="2 7">Orotate phosphoribosyltransferase</fullName>
        <shortName evidence="7">OPRT</shortName>
        <shortName evidence="7">OPRTase</shortName>
        <ecNumber evidence="2 7">2.4.2.10</ecNumber>
    </recommendedName>
</protein>
<comment type="caution">
    <text evidence="7">Lacks conserved residue(s) required for the propagation of feature annotation.</text>
</comment>
<keyword evidence="3 7" id="KW-0328">Glycosyltransferase</keyword>
<evidence type="ECO:0000313" key="10">
    <source>
        <dbReference type="Proteomes" id="UP000023755"/>
    </source>
</evidence>
<dbReference type="EMBL" id="CP007481">
    <property type="protein sequence ID" value="AHX11458.1"/>
    <property type="molecule type" value="Genomic_DNA"/>
</dbReference>
<dbReference type="GO" id="GO:0004588">
    <property type="term" value="F:orotate phosphoribosyltransferase activity"/>
    <property type="evidence" value="ECO:0007669"/>
    <property type="project" value="UniProtKB-UniRule"/>
</dbReference>
<dbReference type="EC" id="2.4.2.10" evidence="2 7"/>
<dbReference type="CDD" id="cd06223">
    <property type="entry name" value="PRTases_typeI"/>
    <property type="match status" value="1"/>
</dbReference>
<evidence type="ECO:0000256" key="3">
    <source>
        <dbReference type="ARBA" id="ARBA00022676"/>
    </source>
</evidence>
<dbReference type="InterPro" id="IPR023031">
    <property type="entry name" value="OPRT"/>
</dbReference>
<evidence type="ECO:0000256" key="7">
    <source>
        <dbReference type="HAMAP-Rule" id="MF_01208"/>
    </source>
</evidence>
<dbReference type="Pfam" id="PF00156">
    <property type="entry name" value="Pribosyltran"/>
    <property type="match status" value="1"/>
</dbReference>
<evidence type="ECO:0000256" key="2">
    <source>
        <dbReference type="ARBA" id="ARBA00011971"/>
    </source>
</evidence>
<comment type="pathway">
    <text evidence="1 7">Pyrimidine metabolism; UMP biosynthesis via de novo pathway; UMP from orotate: step 1/2.</text>
</comment>
<dbReference type="UniPathway" id="UPA00070">
    <property type="reaction ID" value="UER00119"/>
</dbReference>
<dbReference type="InterPro" id="IPR006273">
    <property type="entry name" value="Orotate_PRibTrfase_bac"/>
</dbReference>
<evidence type="ECO:0000259" key="8">
    <source>
        <dbReference type="Pfam" id="PF00156"/>
    </source>
</evidence>
<keyword evidence="5 7" id="KW-0460">Magnesium</keyword>
<gene>
    <name evidence="7 9" type="primary">pyrE</name>
    <name evidence="9" type="ORF">NHE_0517</name>
</gene>
<sequence>MKEKIEETELLEDLYNCKAILKGHFLLSSGLHSDMYIQCALLMKNPKLATKFASALIEKIPEKVKNKLDLIVSPALGGLIIGYEVARLLNKEFMFFERVAGEFQLRRGFVIEKNQRVLLVEDVVTTAGSSVDVLRKILELGGLVISAASIIDRSSGCAKKKFEEFGCHFVSTIELECNIFNASSVPQELKDIPCVKPGSNTLHIEE</sequence>
<dbReference type="SUPFAM" id="SSF53271">
    <property type="entry name" value="PRTase-like"/>
    <property type="match status" value="1"/>
</dbReference>
<dbReference type="GO" id="GO:0019856">
    <property type="term" value="P:pyrimidine nucleobase biosynthetic process"/>
    <property type="evidence" value="ECO:0007669"/>
    <property type="project" value="InterPro"/>
</dbReference>
<dbReference type="HAMAP" id="MF_01208">
    <property type="entry name" value="PyrE"/>
    <property type="match status" value="1"/>
</dbReference>
<dbReference type="Proteomes" id="UP000023755">
    <property type="component" value="Chromosome"/>
</dbReference>